<dbReference type="OrthoDB" id="6781428at2759"/>
<organism evidence="2 3">
    <name type="scientific">Ceutorhynchus assimilis</name>
    <name type="common">cabbage seed weevil</name>
    <dbReference type="NCBI Taxonomy" id="467358"/>
    <lineage>
        <taxon>Eukaryota</taxon>
        <taxon>Metazoa</taxon>
        <taxon>Ecdysozoa</taxon>
        <taxon>Arthropoda</taxon>
        <taxon>Hexapoda</taxon>
        <taxon>Insecta</taxon>
        <taxon>Pterygota</taxon>
        <taxon>Neoptera</taxon>
        <taxon>Endopterygota</taxon>
        <taxon>Coleoptera</taxon>
        <taxon>Polyphaga</taxon>
        <taxon>Cucujiformia</taxon>
        <taxon>Curculionidae</taxon>
        <taxon>Ceutorhynchinae</taxon>
        <taxon>Ceutorhynchus</taxon>
    </lineage>
</organism>
<evidence type="ECO:0000259" key="1">
    <source>
        <dbReference type="Pfam" id="PF25273"/>
    </source>
</evidence>
<dbReference type="InterPro" id="IPR057191">
    <property type="entry name" value="DUF7869"/>
</dbReference>
<gene>
    <name evidence="2" type="ORF">CEUTPL_LOCUS13696</name>
</gene>
<dbReference type="Proteomes" id="UP001152799">
    <property type="component" value="Chromosome 9"/>
</dbReference>
<name>A0A9N9QJP5_9CUCU</name>
<feature type="domain" description="DUF7869" evidence="1">
    <location>
        <begin position="6"/>
        <end position="160"/>
    </location>
</feature>
<dbReference type="EMBL" id="OU892285">
    <property type="protein sequence ID" value="CAG9773299.1"/>
    <property type="molecule type" value="Genomic_DNA"/>
</dbReference>
<dbReference type="Pfam" id="PF25273">
    <property type="entry name" value="DUF7869"/>
    <property type="match status" value="1"/>
</dbReference>
<dbReference type="PANTHER" id="PTHR34415">
    <property type="entry name" value="INTEGRASE CATALYTIC DOMAIN-CONTAINING PROTEIN"/>
    <property type="match status" value="1"/>
</dbReference>
<accession>A0A9N9QJP5</accession>
<keyword evidence="3" id="KW-1185">Reference proteome</keyword>
<sequence length="546" mass="62881">MGTSTFYMYDEHTAKKGSDEVISFLHHYIQTYLPASVNKLYLFSDNAFAQNKNQTLMKYLFTMVNKNGKISEILHQYPEPGHSFLPCDRSFGLIEKNKRKKERIYLPSEWIKLVQETTKNFRVVPVEQDMILNFSDPFKQLIKSAPKGPKKEKFAISTYRNAEFIAITDISAEVELQALVNHTTHRIIESQIEVFDSVLPSIKDKKISFIHKWGCDGSSAHYTYKQQFSGDPESSKTDFNLFSVCLVPLQMTVENGTILWQNNRTSSTRFCRPVKLIFEKETPELTKQVVTNIKQQIAEIEPTNIQKYQIQIYHTFKMTMIDGKLFSAVSESSTQTSVIRSATPKVMNNLESILDLTPNETLYDCGISTLYAWIRCLECCLHISYKITIKKWQIREDNEKNIVKQRKQEIIRKIKEELNLLVDIPKQGYGTTNDGNTARRFFRRYSVASAITEAKLLATLASDVCGIHYNDINKALDKLITRLQSGQFRIFIELAHDHDENTDGENNNIGYINELAQNANDDEQNNDHISIINELTEDENLNENSV</sequence>
<protein>
    <recommendedName>
        <fullName evidence="1">DUF7869 domain-containing protein</fullName>
    </recommendedName>
</protein>
<evidence type="ECO:0000313" key="3">
    <source>
        <dbReference type="Proteomes" id="UP001152799"/>
    </source>
</evidence>
<reference evidence="2" key="1">
    <citation type="submission" date="2022-01" db="EMBL/GenBank/DDBJ databases">
        <authorList>
            <person name="King R."/>
        </authorList>
    </citation>
    <scope>NUCLEOTIDE SEQUENCE</scope>
</reference>
<evidence type="ECO:0000313" key="2">
    <source>
        <dbReference type="EMBL" id="CAG9773299.1"/>
    </source>
</evidence>
<dbReference type="AlphaFoldDB" id="A0A9N9QJP5"/>
<proteinExistence type="predicted"/>
<dbReference type="PANTHER" id="PTHR34415:SF1">
    <property type="entry name" value="INTEGRASE CATALYTIC DOMAIN-CONTAINING PROTEIN"/>
    <property type="match status" value="1"/>
</dbReference>